<sequence length="549" mass="61025">MSSATTILDDCNDPDSHRVTILAPTPHDAEVCRKILHEENVAAEFVSSMHSLVARIRQGAGVVLIAQEFLTGESLEYLRMAMRSQPSWSDVPIVILLNSRESSSEQIADWLSLGHVTLLERPLRIALFVSTLRSKMRDRERQYAVRELLRRAEEANRSKSAFLANMSHEIRTPMTAILGYADLMEGLIENEEAIGYLKTIRRNGDFLLAIINDILDLSKIEAGKLAISSEPFSLVALLDDVSSILSVRASERGIDLILDYQTPIPKSIKSDPKRLKQILVNLIGNGIKFTPQGSVSVTVDYQTESSSAGRVRNDNATGTLRFRIRDTGIGMSREQQRRLFKPFSQGDERVNRQYGGTGLGLAISRRLANMLGGDIEVESVEGQFSQFTFSIATTEVVPSSANQSQPSNGLPNANSLDDEVRIEGRFLVVDDRRDIRFLSKRFLSSAGATVEEAEDGRAAVDWVRQAMVERREPRLILLDMQMPRMDGYQAARELRRMGFAGPIIALTADAMQGDMTKCLRAGCNDYLSKPIDKSAMLRKVSDLLLESST</sequence>
<dbReference type="Gene3D" id="3.40.50.2300">
    <property type="match status" value="1"/>
</dbReference>
<dbReference type="PANTHER" id="PTHR43047:SF72">
    <property type="entry name" value="OSMOSENSING HISTIDINE PROTEIN KINASE SLN1"/>
    <property type="match status" value="1"/>
</dbReference>
<evidence type="ECO:0000259" key="7">
    <source>
        <dbReference type="PROSITE" id="PS50109"/>
    </source>
</evidence>
<evidence type="ECO:0000259" key="8">
    <source>
        <dbReference type="PROSITE" id="PS50110"/>
    </source>
</evidence>
<dbReference type="SUPFAM" id="SSF47384">
    <property type="entry name" value="Homodimeric domain of signal transducing histidine kinase"/>
    <property type="match status" value="1"/>
</dbReference>
<dbReference type="SUPFAM" id="SSF52172">
    <property type="entry name" value="CheY-like"/>
    <property type="match status" value="2"/>
</dbReference>
<dbReference type="Proteomes" id="UP000316213">
    <property type="component" value="Unassembled WGS sequence"/>
</dbReference>
<dbReference type="CDD" id="cd17546">
    <property type="entry name" value="REC_hyHK_CKI1_RcsC-like"/>
    <property type="match status" value="1"/>
</dbReference>
<evidence type="ECO:0000256" key="4">
    <source>
        <dbReference type="ARBA" id="ARBA00022679"/>
    </source>
</evidence>
<dbReference type="PANTHER" id="PTHR43047">
    <property type="entry name" value="TWO-COMPONENT HISTIDINE PROTEIN KINASE"/>
    <property type="match status" value="1"/>
</dbReference>
<dbReference type="SUPFAM" id="SSF55874">
    <property type="entry name" value="ATPase domain of HSP90 chaperone/DNA topoisomerase II/histidine kinase"/>
    <property type="match status" value="1"/>
</dbReference>
<dbReference type="Pfam" id="PF00512">
    <property type="entry name" value="HisKA"/>
    <property type="match status" value="1"/>
</dbReference>
<keyword evidence="5 9" id="KW-0418">Kinase</keyword>
<evidence type="ECO:0000313" key="10">
    <source>
        <dbReference type="Proteomes" id="UP000316213"/>
    </source>
</evidence>
<dbReference type="Pfam" id="PF00072">
    <property type="entry name" value="Response_reg"/>
    <property type="match status" value="1"/>
</dbReference>
<dbReference type="InterPro" id="IPR005467">
    <property type="entry name" value="His_kinase_dom"/>
</dbReference>
<evidence type="ECO:0000256" key="2">
    <source>
        <dbReference type="ARBA" id="ARBA00012438"/>
    </source>
</evidence>
<feature type="modified residue" description="4-aspartylphosphate" evidence="6">
    <location>
        <position position="479"/>
    </location>
</feature>
<dbReference type="GO" id="GO:0000155">
    <property type="term" value="F:phosphorelay sensor kinase activity"/>
    <property type="evidence" value="ECO:0007669"/>
    <property type="project" value="InterPro"/>
</dbReference>
<evidence type="ECO:0000256" key="1">
    <source>
        <dbReference type="ARBA" id="ARBA00000085"/>
    </source>
</evidence>
<dbReference type="PROSITE" id="PS50110">
    <property type="entry name" value="RESPONSE_REGULATORY"/>
    <property type="match status" value="1"/>
</dbReference>
<comment type="catalytic activity">
    <reaction evidence="1">
        <text>ATP + protein L-histidine = ADP + protein N-phospho-L-histidine.</text>
        <dbReference type="EC" id="2.7.13.3"/>
    </reaction>
</comment>
<keyword evidence="3 6" id="KW-0597">Phosphoprotein</keyword>
<reference evidence="9 10" key="1">
    <citation type="submission" date="2019-02" db="EMBL/GenBank/DDBJ databases">
        <title>Deep-cultivation of Planctomycetes and their phenomic and genomic characterization uncovers novel biology.</title>
        <authorList>
            <person name="Wiegand S."/>
            <person name="Jogler M."/>
            <person name="Boedeker C."/>
            <person name="Pinto D."/>
            <person name="Vollmers J."/>
            <person name="Rivas-Marin E."/>
            <person name="Kohn T."/>
            <person name="Peeters S.H."/>
            <person name="Heuer A."/>
            <person name="Rast P."/>
            <person name="Oberbeckmann S."/>
            <person name="Bunk B."/>
            <person name="Jeske O."/>
            <person name="Meyerdierks A."/>
            <person name="Storesund J.E."/>
            <person name="Kallscheuer N."/>
            <person name="Luecker S."/>
            <person name="Lage O.M."/>
            <person name="Pohl T."/>
            <person name="Merkel B.J."/>
            <person name="Hornburger P."/>
            <person name="Mueller R.-W."/>
            <person name="Bruemmer F."/>
            <person name="Labrenz M."/>
            <person name="Spormann A.M."/>
            <person name="Op Den Camp H."/>
            <person name="Overmann J."/>
            <person name="Amann R."/>
            <person name="Jetten M.S.M."/>
            <person name="Mascher T."/>
            <person name="Medema M.H."/>
            <person name="Devos D.P."/>
            <person name="Kaster A.-K."/>
            <person name="Ovreas L."/>
            <person name="Rohde M."/>
            <person name="Galperin M.Y."/>
            <person name="Jogler C."/>
        </authorList>
    </citation>
    <scope>NUCLEOTIDE SEQUENCE [LARGE SCALE GENOMIC DNA]</scope>
    <source>
        <strain evidence="9 10">Pla100</strain>
    </source>
</reference>
<dbReference type="Gene3D" id="3.30.565.10">
    <property type="entry name" value="Histidine kinase-like ATPase, C-terminal domain"/>
    <property type="match status" value="1"/>
</dbReference>
<accession>A0A5C6AV66</accession>
<dbReference type="Pfam" id="PF02518">
    <property type="entry name" value="HATPase_c"/>
    <property type="match status" value="1"/>
</dbReference>
<feature type="domain" description="Histidine kinase" evidence="7">
    <location>
        <begin position="165"/>
        <end position="395"/>
    </location>
</feature>
<dbReference type="GO" id="GO:0009927">
    <property type="term" value="F:histidine phosphotransfer kinase activity"/>
    <property type="evidence" value="ECO:0007669"/>
    <property type="project" value="TreeGrafter"/>
</dbReference>
<organism evidence="9 10">
    <name type="scientific">Neorhodopirellula pilleata</name>
    <dbReference type="NCBI Taxonomy" id="2714738"/>
    <lineage>
        <taxon>Bacteria</taxon>
        <taxon>Pseudomonadati</taxon>
        <taxon>Planctomycetota</taxon>
        <taxon>Planctomycetia</taxon>
        <taxon>Pirellulales</taxon>
        <taxon>Pirellulaceae</taxon>
        <taxon>Neorhodopirellula</taxon>
    </lineage>
</organism>
<dbReference type="EC" id="2.7.13.3" evidence="2"/>
<dbReference type="InterPro" id="IPR003661">
    <property type="entry name" value="HisK_dim/P_dom"/>
</dbReference>
<dbReference type="SMART" id="SM00448">
    <property type="entry name" value="REC"/>
    <property type="match status" value="1"/>
</dbReference>
<proteinExistence type="predicted"/>
<evidence type="ECO:0000256" key="5">
    <source>
        <dbReference type="ARBA" id="ARBA00022777"/>
    </source>
</evidence>
<dbReference type="InterPro" id="IPR001789">
    <property type="entry name" value="Sig_transdc_resp-reg_receiver"/>
</dbReference>
<protein>
    <recommendedName>
        <fullName evidence="2">histidine kinase</fullName>
        <ecNumber evidence="2">2.7.13.3</ecNumber>
    </recommendedName>
</protein>
<dbReference type="InterPro" id="IPR036097">
    <property type="entry name" value="HisK_dim/P_sf"/>
</dbReference>
<name>A0A5C6AV66_9BACT</name>
<dbReference type="GO" id="GO:0005886">
    <property type="term" value="C:plasma membrane"/>
    <property type="evidence" value="ECO:0007669"/>
    <property type="project" value="TreeGrafter"/>
</dbReference>
<dbReference type="InterPro" id="IPR003594">
    <property type="entry name" value="HATPase_dom"/>
</dbReference>
<evidence type="ECO:0000313" key="9">
    <source>
        <dbReference type="EMBL" id="TWU02014.1"/>
    </source>
</evidence>
<keyword evidence="4 9" id="KW-0808">Transferase</keyword>
<dbReference type="Gene3D" id="1.10.287.130">
    <property type="match status" value="1"/>
</dbReference>
<dbReference type="InterPro" id="IPR004358">
    <property type="entry name" value="Sig_transdc_His_kin-like_C"/>
</dbReference>
<dbReference type="EMBL" id="SJPM01000002">
    <property type="protein sequence ID" value="TWU02014.1"/>
    <property type="molecule type" value="Genomic_DNA"/>
</dbReference>
<evidence type="ECO:0000256" key="6">
    <source>
        <dbReference type="PROSITE-ProRule" id="PRU00169"/>
    </source>
</evidence>
<comment type="caution">
    <text evidence="9">The sequence shown here is derived from an EMBL/GenBank/DDBJ whole genome shotgun (WGS) entry which is preliminary data.</text>
</comment>
<dbReference type="PRINTS" id="PR00344">
    <property type="entry name" value="BCTRLSENSOR"/>
</dbReference>
<dbReference type="InterPro" id="IPR036890">
    <property type="entry name" value="HATPase_C_sf"/>
</dbReference>
<dbReference type="InterPro" id="IPR011006">
    <property type="entry name" value="CheY-like_superfamily"/>
</dbReference>
<evidence type="ECO:0000256" key="3">
    <source>
        <dbReference type="ARBA" id="ARBA00022553"/>
    </source>
</evidence>
<dbReference type="CDD" id="cd00082">
    <property type="entry name" value="HisKA"/>
    <property type="match status" value="1"/>
</dbReference>
<dbReference type="CDD" id="cd16922">
    <property type="entry name" value="HATPase_EvgS-ArcB-TorS-like"/>
    <property type="match status" value="1"/>
</dbReference>
<dbReference type="AlphaFoldDB" id="A0A5C6AV66"/>
<dbReference type="FunFam" id="3.30.565.10:FF:000010">
    <property type="entry name" value="Sensor histidine kinase RcsC"/>
    <property type="match status" value="1"/>
</dbReference>
<dbReference type="RefSeq" id="WP_231602845.1">
    <property type="nucleotide sequence ID" value="NZ_SJPM01000002.1"/>
</dbReference>
<keyword evidence="10" id="KW-1185">Reference proteome</keyword>
<dbReference type="SMART" id="SM00388">
    <property type="entry name" value="HisKA"/>
    <property type="match status" value="1"/>
</dbReference>
<gene>
    <name evidence="9" type="primary">luxQ_4</name>
    <name evidence="9" type="ORF">Pla100_17500</name>
</gene>
<dbReference type="SMART" id="SM00387">
    <property type="entry name" value="HATPase_c"/>
    <property type="match status" value="1"/>
</dbReference>
<feature type="domain" description="Response regulatory" evidence="8">
    <location>
        <begin position="425"/>
        <end position="544"/>
    </location>
</feature>
<dbReference type="PROSITE" id="PS50109">
    <property type="entry name" value="HIS_KIN"/>
    <property type="match status" value="1"/>
</dbReference>